<proteinExistence type="predicted"/>
<sequence>MLFYDTNAYEQASDELIRQCGNPAHLYEQPSCLLGGGPVELVYFPVQRGNGSLCTNSSSAMAKPLLPGLSEMTTLGHSFTSDSVYLSFKTLYAYYDGFSDRVGPSYTDLIVPLHSTDISSHCGGWFAAYGPGTQLNYADLNWPVPASAYKCQARCSKALTASPTLDPSADDHLLWDLQTLPTPPECATIWEDVNPVLAVPTKIREMVPAWSSCSFWNEGLANFWFDPPLALQEAAVEASVTMPSTPTTTSAAPLSKPHSPTVTSTGVAESQSLQSTSSSEVVSATPDGLPNVPASTIESSADPSEKASQHSQGTEETTPETHEATAPAISVLTEALSTRPTASLNDLGPSSNPSEGPQAVAGEPSYTFDPTDLGDARPTSGAVLSSRSFVKTIIYTSDYYVLESHTITAGQATTLSGEVVSADVSGLVVDSEKVTMSNLNTGAAESAPSVIQADGFTLTLSAVDQTSGGHAMVVIDHTTISEGGPAATVSGHIVSQGPDGLVKQGSTTISFSEVSLPIIVSADTNHESIIAVGSVTITASKPSGSRAGVVVDGTTLSGDSPVLTKSGQTISYGSSGLVLLDAHSTAAFTAAQVSQATSNPEQENQTIWTLASLTMTAASVPGQASAISVHGTTLSEGGKAVIIENATVTLGPSGLEVIKSQTTEQMKTLSTHATSTQSNALPSIVTNSPSAGVSTPSPASTSSRSGAVQLLWHSDVGWFLWACVVVSSIAI</sequence>
<feature type="compositionally biased region" description="Low complexity" evidence="1">
    <location>
        <begin position="688"/>
        <end position="699"/>
    </location>
</feature>
<feature type="compositionally biased region" description="Polar residues" evidence="1">
    <location>
        <begin position="293"/>
        <end position="302"/>
    </location>
</feature>
<feature type="compositionally biased region" description="Polar residues" evidence="1">
    <location>
        <begin position="668"/>
        <end position="687"/>
    </location>
</feature>
<reference evidence="2 3" key="1">
    <citation type="journal article" date="2023" name="G3 (Bethesda)">
        <title>A chromosome-level genome assembly of Zasmidium syzygii isolated from banana leaves.</title>
        <authorList>
            <person name="van Westerhoven A.C."/>
            <person name="Mehrabi R."/>
            <person name="Talebi R."/>
            <person name="Steentjes M.B.F."/>
            <person name="Corcolon B."/>
            <person name="Chong P.A."/>
            <person name="Kema G.H.J."/>
            <person name="Seidl M.F."/>
        </authorList>
    </citation>
    <scope>NUCLEOTIDE SEQUENCE [LARGE SCALE GENOMIC DNA]</scope>
    <source>
        <strain evidence="2 3">P124</strain>
    </source>
</reference>
<evidence type="ECO:0000313" key="3">
    <source>
        <dbReference type="Proteomes" id="UP001305779"/>
    </source>
</evidence>
<feature type="compositionally biased region" description="Polar residues" evidence="1">
    <location>
        <begin position="341"/>
        <end position="355"/>
    </location>
</feature>
<name>A0ABR0E4I4_ZASCE</name>
<organism evidence="2 3">
    <name type="scientific">Zasmidium cellare</name>
    <name type="common">Wine cellar mold</name>
    <name type="synonym">Racodium cellare</name>
    <dbReference type="NCBI Taxonomy" id="395010"/>
    <lineage>
        <taxon>Eukaryota</taxon>
        <taxon>Fungi</taxon>
        <taxon>Dikarya</taxon>
        <taxon>Ascomycota</taxon>
        <taxon>Pezizomycotina</taxon>
        <taxon>Dothideomycetes</taxon>
        <taxon>Dothideomycetidae</taxon>
        <taxon>Mycosphaerellales</taxon>
        <taxon>Mycosphaerellaceae</taxon>
        <taxon>Zasmidium</taxon>
    </lineage>
</organism>
<dbReference type="EMBL" id="JAXOVC010000010">
    <property type="protein sequence ID" value="KAK4496329.1"/>
    <property type="molecule type" value="Genomic_DNA"/>
</dbReference>
<dbReference type="Proteomes" id="UP001305779">
    <property type="component" value="Unassembled WGS sequence"/>
</dbReference>
<keyword evidence="3" id="KW-1185">Reference proteome</keyword>
<feature type="region of interest" description="Disordered" evidence="1">
    <location>
        <begin position="341"/>
        <end position="380"/>
    </location>
</feature>
<feature type="region of interest" description="Disordered" evidence="1">
    <location>
        <begin position="668"/>
        <end position="699"/>
    </location>
</feature>
<evidence type="ECO:0000256" key="1">
    <source>
        <dbReference type="SAM" id="MobiDB-lite"/>
    </source>
</evidence>
<feature type="compositionally biased region" description="Low complexity" evidence="1">
    <location>
        <begin position="241"/>
        <end position="253"/>
    </location>
</feature>
<accession>A0ABR0E4I4</accession>
<feature type="compositionally biased region" description="Polar residues" evidence="1">
    <location>
        <begin position="258"/>
        <end position="267"/>
    </location>
</feature>
<protein>
    <submittedName>
        <fullName evidence="2">Uncharacterized protein</fullName>
    </submittedName>
</protein>
<gene>
    <name evidence="2" type="ORF">PRZ48_012309</name>
</gene>
<evidence type="ECO:0000313" key="2">
    <source>
        <dbReference type="EMBL" id="KAK4496329.1"/>
    </source>
</evidence>
<comment type="caution">
    <text evidence="2">The sequence shown here is derived from an EMBL/GenBank/DDBJ whole genome shotgun (WGS) entry which is preliminary data.</text>
</comment>
<feature type="compositionally biased region" description="Low complexity" evidence="1">
    <location>
        <begin position="268"/>
        <end position="285"/>
    </location>
</feature>
<feature type="region of interest" description="Disordered" evidence="1">
    <location>
        <begin position="241"/>
        <end position="325"/>
    </location>
</feature>